<feature type="binding site" evidence="15">
    <location>
        <begin position="28"/>
        <end position="35"/>
    </location>
    <ligand>
        <name>GTP</name>
        <dbReference type="ChEBI" id="CHEBI:37565"/>
    </ligand>
</feature>
<dbReference type="GO" id="GO:0006886">
    <property type="term" value="P:intracellular protein transport"/>
    <property type="evidence" value="ECO:0007669"/>
    <property type="project" value="InterPro"/>
</dbReference>
<dbReference type="Gene3D" id="3.40.50.300">
    <property type="entry name" value="P-loop containing nucleotide triphosphate hydrolases"/>
    <property type="match status" value="1"/>
</dbReference>
<accession>A0AAV5TAC8</accession>
<dbReference type="InterPro" id="IPR027417">
    <property type="entry name" value="P-loop_NTPase"/>
</dbReference>
<dbReference type="GO" id="GO:0005783">
    <property type="term" value="C:endoplasmic reticulum"/>
    <property type="evidence" value="ECO:0007669"/>
    <property type="project" value="UniProtKB-SubCell"/>
</dbReference>
<evidence type="ECO:0000256" key="7">
    <source>
        <dbReference type="ARBA" id="ARBA00022824"/>
    </source>
</evidence>
<evidence type="ECO:0000313" key="18">
    <source>
        <dbReference type="Proteomes" id="UP001432027"/>
    </source>
</evidence>
<keyword evidence="5" id="KW-0813">Transport</keyword>
<keyword evidence="11 15" id="KW-0342">GTP-binding</keyword>
<evidence type="ECO:0000256" key="13">
    <source>
        <dbReference type="PIRSR" id="PIRSR606687-1"/>
    </source>
</evidence>
<dbReference type="EC" id="3.6.5.2" evidence="4"/>
<feature type="binding site" evidence="14">
    <location>
        <position position="31"/>
    </location>
    <ligand>
        <name>GTP</name>
        <dbReference type="ChEBI" id="CHEBI:37565"/>
    </ligand>
</feature>
<dbReference type="GO" id="GO:0003925">
    <property type="term" value="F:G protein activity"/>
    <property type="evidence" value="ECO:0007669"/>
    <property type="project" value="UniProtKB-EC"/>
</dbReference>
<dbReference type="PRINTS" id="PR00328">
    <property type="entry name" value="SAR1GTPBP"/>
</dbReference>
<dbReference type="GO" id="GO:0005525">
    <property type="term" value="F:GTP binding"/>
    <property type="evidence" value="ECO:0007669"/>
    <property type="project" value="UniProtKB-KW"/>
</dbReference>
<keyword evidence="6 14" id="KW-0547">Nucleotide-binding</keyword>
<keyword evidence="8" id="KW-0931">ER-Golgi transport</keyword>
<evidence type="ECO:0000256" key="12">
    <source>
        <dbReference type="ARBA" id="ARBA00047660"/>
    </source>
</evidence>
<evidence type="ECO:0000256" key="5">
    <source>
        <dbReference type="ARBA" id="ARBA00022448"/>
    </source>
</evidence>
<feature type="binding site" evidence="15">
    <location>
        <begin position="127"/>
        <end position="130"/>
    </location>
    <ligand>
        <name>GTP</name>
        <dbReference type="ChEBI" id="CHEBI:37565"/>
    </ligand>
</feature>
<proteinExistence type="inferred from homology"/>
<dbReference type="AlphaFoldDB" id="A0AAV5TAC8"/>
<dbReference type="Proteomes" id="UP001432027">
    <property type="component" value="Unassembled WGS sequence"/>
</dbReference>
<protein>
    <recommendedName>
        <fullName evidence="4">small monomeric GTPase</fullName>
        <ecNumber evidence="4">3.6.5.2</ecNumber>
    </recommendedName>
</protein>
<dbReference type="PROSITE" id="PS51417">
    <property type="entry name" value="ARF"/>
    <property type="match status" value="1"/>
</dbReference>
<feature type="binding site" evidence="14">
    <location>
        <position position="35"/>
    </location>
    <ligand>
        <name>GTP</name>
        <dbReference type="ChEBI" id="CHEBI:37565"/>
    </ligand>
</feature>
<comment type="subcellular location">
    <subcellularLocation>
        <location evidence="1">Endoplasmic reticulum</location>
    </subcellularLocation>
    <subcellularLocation>
        <location evidence="2">Golgi apparatus</location>
    </subcellularLocation>
</comment>
<feature type="binding site" evidence="14">
    <location>
        <position position="127"/>
    </location>
    <ligand>
        <name>GTP</name>
        <dbReference type="ChEBI" id="CHEBI:37565"/>
    </ligand>
</feature>
<dbReference type="SUPFAM" id="SSF52540">
    <property type="entry name" value="P-loop containing nucleoside triphosphate hydrolases"/>
    <property type="match status" value="1"/>
</dbReference>
<feature type="binding site" evidence="14">
    <location>
        <position position="36"/>
    </location>
    <ligand>
        <name>GTP</name>
        <dbReference type="ChEBI" id="CHEBI:37565"/>
    </ligand>
</feature>
<comment type="catalytic activity">
    <reaction evidence="12">
        <text>GTP + H2O = GDP + phosphate + H(+)</text>
        <dbReference type="Rhea" id="RHEA:19669"/>
        <dbReference type="ChEBI" id="CHEBI:15377"/>
        <dbReference type="ChEBI" id="CHEBI:15378"/>
        <dbReference type="ChEBI" id="CHEBI:37565"/>
        <dbReference type="ChEBI" id="CHEBI:43474"/>
        <dbReference type="ChEBI" id="CHEBI:58189"/>
        <dbReference type="EC" id="3.6.5.2"/>
    </reaction>
    <physiologicalReaction direction="left-to-right" evidence="12">
        <dbReference type="Rhea" id="RHEA:19670"/>
    </physiologicalReaction>
</comment>
<keyword evidence="10" id="KW-0333">Golgi apparatus</keyword>
<evidence type="ECO:0000256" key="16">
    <source>
        <dbReference type="PIRSR" id="PIRSR606689-2"/>
    </source>
</evidence>
<evidence type="ECO:0000256" key="8">
    <source>
        <dbReference type="ARBA" id="ARBA00022892"/>
    </source>
</evidence>
<evidence type="ECO:0000256" key="1">
    <source>
        <dbReference type="ARBA" id="ARBA00004240"/>
    </source>
</evidence>
<feature type="binding site" evidence="16">
    <location>
        <position position="52"/>
    </location>
    <ligand>
        <name>Mg(2+)</name>
        <dbReference type="ChEBI" id="CHEBI:18420"/>
    </ligand>
</feature>
<evidence type="ECO:0000256" key="11">
    <source>
        <dbReference type="ARBA" id="ARBA00023134"/>
    </source>
</evidence>
<organism evidence="17 18">
    <name type="scientific">Pristionchus entomophagus</name>
    <dbReference type="NCBI Taxonomy" id="358040"/>
    <lineage>
        <taxon>Eukaryota</taxon>
        <taxon>Metazoa</taxon>
        <taxon>Ecdysozoa</taxon>
        <taxon>Nematoda</taxon>
        <taxon>Chromadorea</taxon>
        <taxon>Rhabditida</taxon>
        <taxon>Rhabditina</taxon>
        <taxon>Diplogasteromorpha</taxon>
        <taxon>Diplogasteroidea</taxon>
        <taxon>Neodiplogasteridae</taxon>
        <taxon>Pristionchus</taxon>
    </lineage>
</organism>
<evidence type="ECO:0000256" key="2">
    <source>
        <dbReference type="ARBA" id="ARBA00004555"/>
    </source>
</evidence>
<sequence>MSWLYHWLSDMLYYLGLISRPKKILLVGLDNAGKTTLLHMLNDDRMPESLRTHDPDLTSLQFAEFDLGGMPNSYDRRRWDNFAWAASGIVIIVDAADPDRMEEARKQVDSILNDEKVADIPFLILGNKIDRPGALQEEEFVRALGVRNLRTGNKIGYELWGRRNLEIRMCSIVKRQGYLGGLRWLLQFLS</sequence>
<feature type="binding site" evidence="14">
    <location>
        <position position="173"/>
    </location>
    <ligand>
        <name>GTP</name>
        <dbReference type="ChEBI" id="CHEBI:37565"/>
    </ligand>
</feature>
<dbReference type="InterPro" id="IPR006687">
    <property type="entry name" value="Small_GTPase_SAR1"/>
</dbReference>
<evidence type="ECO:0000256" key="15">
    <source>
        <dbReference type="PIRSR" id="PIRSR606689-1"/>
    </source>
</evidence>
<gene>
    <name evidence="17" type="ORF">PENTCL1PPCAC_14681</name>
</gene>
<keyword evidence="18" id="KW-1185">Reference proteome</keyword>
<feature type="binding site" evidence="14">
    <location>
        <position position="128"/>
    </location>
    <ligand>
        <name>GTP</name>
        <dbReference type="ChEBI" id="CHEBI:37565"/>
    </ligand>
</feature>
<dbReference type="SMART" id="SM00177">
    <property type="entry name" value="ARF"/>
    <property type="match status" value="1"/>
</dbReference>
<dbReference type="PANTHER" id="PTHR45684">
    <property type="entry name" value="RE74312P"/>
    <property type="match status" value="1"/>
</dbReference>
<reference evidence="17" key="1">
    <citation type="submission" date="2023-10" db="EMBL/GenBank/DDBJ databases">
        <title>Genome assembly of Pristionchus species.</title>
        <authorList>
            <person name="Yoshida K."/>
            <person name="Sommer R.J."/>
        </authorList>
    </citation>
    <scope>NUCLEOTIDE SEQUENCE</scope>
    <source>
        <strain evidence="17">RS0144</strain>
    </source>
</reference>
<comment type="caution">
    <text evidence="17">The sequence shown here is derived from an EMBL/GenBank/DDBJ whole genome shotgun (WGS) entry which is preliminary data.</text>
</comment>
<dbReference type="GO" id="GO:0046872">
    <property type="term" value="F:metal ion binding"/>
    <property type="evidence" value="ECO:0007669"/>
    <property type="project" value="UniProtKB-KW"/>
</dbReference>
<dbReference type="PROSITE" id="PS51422">
    <property type="entry name" value="SAR1"/>
    <property type="match status" value="1"/>
</dbReference>
<evidence type="ECO:0000256" key="6">
    <source>
        <dbReference type="ARBA" id="ARBA00022741"/>
    </source>
</evidence>
<dbReference type="InterPro" id="IPR006689">
    <property type="entry name" value="Small_GTPase_ARF/SAR"/>
</dbReference>
<dbReference type="Pfam" id="PF00025">
    <property type="entry name" value="Arf"/>
    <property type="match status" value="1"/>
</dbReference>
<evidence type="ECO:0000256" key="4">
    <source>
        <dbReference type="ARBA" id="ARBA00011984"/>
    </source>
</evidence>
<dbReference type="SMART" id="SM00178">
    <property type="entry name" value="SAR"/>
    <property type="match status" value="1"/>
</dbReference>
<evidence type="ECO:0000256" key="3">
    <source>
        <dbReference type="ARBA" id="ARBA00007507"/>
    </source>
</evidence>
<evidence type="ECO:0000256" key="14">
    <source>
        <dbReference type="PIRSR" id="PIRSR606687-2"/>
    </source>
</evidence>
<keyword evidence="13" id="KW-0479">Metal-binding</keyword>
<evidence type="ECO:0000313" key="17">
    <source>
        <dbReference type="EMBL" id="GMS92506.1"/>
    </source>
</evidence>
<feature type="binding site" evidence="13">
    <location>
        <position position="30"/>
    </location>
    <ligand>
        <name>Mg(2+)</name>
        <dbReference type="ChEBI" id="CHEBI:18420"/>
    </ligand>
</feature>
<dbReference type="GO" id="GO:0005794">
    <property type="term" value="C:Golgi apparatus"/>
    <property type="evidence" value="ECO:0007669"/>
    <property type="project" value="UniProtKB-SubCell"/>
</dbReference>
<keyword evidence="13" id="KW-0460">Magnesium</keyword>
<feature type="binding site" evidence="16">
    <location>
        <position position="35"/>
    </location>
    <ligand>
        <name>Mg(2+)</name>
        <dbReference type="ChEBI" id="CHEBI:18420"/>
    </ligand>
</feature>
<name>A0AAV5TAC8_9BILA</name>
<dbReference type="GO" id="GO:0016192">
    <property type="term" value="P:vesicle-mediated transport"/>
    <property type="evidence" value="ECO:0007669"/>
    <property type="project" value="UniProtKB-KW"/>
</dbReference>
<keyword evidence="7" id="KW-0256">Endoplasmic reticulum</keyword>
<feature type="binding site" evidence="14">
    <location>
        <position position="33"/>
    </location>
    <ligand>
        <name>GTP</name>
        <dbReference type="ChEBI" id="CHEBI:37565"/>
    </ligand>
</feature>
<feature type="binding site" evidence="14">
    <location>
        <position position="172"/>
    </location>
    <ligand>
        <name>GTP</name>
        <dbReference type="ChEBI" id="CHEBI:37565"/>
    </ligand>
</feature>
<feature type="binding site" evidence="15">
    <location>
        <position position="69"/>
    </location>
    <ligand>
        <name>GTP</name>
        <dbReference type="ChEBI" id="CHEBI:37565"/>
    </ligand>
</feature>
<comment type="similarity">
    <text evidence="3">Belongs to the small GTPase superfamily. SAR1 family.</text>
</comment>
<evidence type="ECO:0000256" key="10">
    <source>
        <dbReference type="ARBA" id="ARBA00023034"/>
    </source>
</evidence>
<feature type="binding site" evidence="14">
    <location>
        <position position="130"/>
    </location>
    <ligand>
        <name>GTP</name>
        <dbReference type="ChEBI" id="CHEBI:37565"/>
    </ligand>
</feature>
<dbReference type="EMBL" id="BTSX01000004">
    <property type="protein sequence ID" value="GMS92506.1"/>
    <property type="molecule type" value="Genomic_DNA"/>
</dbReference>
<keyword evidence="9" id="KW-0653">Protein transport</keyword>
<feature type="binding site" evidence="14">
    <location>
        <position position="34"/>
    </location>
    <ligand>
        <name>GTP</name>
        <dbReference type="ChEBI" id="CHEBI:37565"/>
    </ligand>
</feature>
<evidence type="ECO:0000256" key="9">
    <source>
        <dbReference type="ARBA" id="ARBA00022927"/>
    </source>
</evidence>